<keyword evidence="2" id="KW-0479">Metal-binding</keyword>
<dbReference type="SUPFAM" id="SSF51621">
    <property type="entry name" value="Phosphoenolpyruvate/pyruvate domain"/>
    <property type="match status" value="1"/>
</dbReference>
<dbReference type="EMBL" id="JANCLL010000037">
    <property type="protein sequence ID" value="MDD1947004.1"/>
    <property type="molecule type" value="Genomic_DNA"/>
</dbReference>
<sequence>MSMHLEPSIRTALFVPGSRPERFDKAIATGADTIIVDFEDAVEESMKRQAREHLGIYLTANPGLRMVVRVNASEHHEHESDLDFCGRFPEVSVILLPKAESADQVARAAATGKRIWPLIESAKGLEFLPAIASVSGVERLTFGALDLGLDLGMRAQSAAAGRIFDQVRYEILIATARSKLARPLDTVFPDFSNLEGLARFAQDASDRGFGGMLCIHPSQVMVVNTVFEPTVQEIDWARRVVDGAEGGVGAFRLDGKMIDAPVIAAARRLLQSL</sequence>
<dbReference type="Proteomes" id="UP001150614">
    <property type="component" value="Unassembled WGS sequence"/>
</dbReference>
<dbReference type="Gene3D" id="3.20.20.60">
    <property type="entry name" value="Phosphoenolpyruvate-binding domains"/>
    <property type="match status" value="1"/>
</dbReference>
<keyword evidence="5" id="KW-0456">Lyase</keyword>
<dbReference type="Pfam" id="PF03328">
    <property type="entry name" value="HpcH_HpaI"/>
    <property type="match status" value="1"/>
</dbReference>
<comment type="caution">
    <text evidence="5">The sequence shown here is derived from an EMBL/GenBank/DDBJ whole genome shotgun (WGS) entry which is preliminary data.</text>
</comment>
<dbReference type="PANTHER" id="PTHR32308">
    <property type="entry name" value="LYASE BETA SUBUNIT, PUTATIVE (AFU_ORTHOLOGUE AFUA_4G13030)-RELATED"/>
    <property type="match status" value="1"/>
</dbReference>
<evidence type="ECO:0000256" key="2">
    <source>
        <dbReference type="ARBA" id="ARBA00022723"/>
    </source>
</evidence>
<feature type="domain" description="HpcH/HpaI aldolase/citrate lyase" evidence="4">
    <location>
        <begin position="10"/>
        <end position="217"/>
    </location>
</feature>
<dbReference type="InterPro" id="IPR005000">
    <property type="entry name" value="Aldolase/citrate-lyase_domain"/>
</dbReference>
<dbReference type="PANTHER" id="PTHR32308:SF10">
    <property type="entry name" value="CITRATE LYASE SUBUNIT BETA"/>
    <property type="match status" value="1"/>
</dbReference>
<evidence type="ECO:0000313" key="6">
    <source>
        <dbReference type="Proteomes" id="UP001150614"/>
    </source>
</evidence>
<dbReference type="InterPro" id="IPR040442">
    <property type="entry name" value="Pyrv_kinase-like_dom_sf"/>
</dbReference>
<protein>
    <submittedName>
        <fullName evidence="5">CoA ester lyase</fullName>
    </submittedName>
</protein>
<dbReference type="PIRSF" id="PIRSF015582">
    <property type="entry name" value="Cit_lyase_B"/>
    <property type="match status" value="1"/>
</dbReference>
<evidence type="ECO:0000256" key="1">
    <source>
        <dbReference type="ARBA" id="ARBA00001946"/>
    </source>
</evidence>
<dbReference type="GO" id="GO:0016829">
    <property type="term" value="F:lyase activity"/>
    <property type="evidence" value="ECO:0007669"/>
    <property type="project" value="UniProtKB-KW"/>
</dbReference>
<evidence type="ECO:0000313" key="5">
    <source>
        <dbReference type="EMBL" id="MDD1947004.1"/>
    </source>
</evidence>
<proteinExistence type="predicted"/>
<evidence type="ECO:0000256" key="3">
    <source>
        <dbReference type="ARBA" id="ARBA00022842"/>
    </source>
</evidence>
<gene>
    <name evidence="5" type="ORF">NMG11_24590</name>
</gene>
<keyword evidence="6" id="KW-1185">Reference proteome</keyword>
<dbReference type="InterPro" id="IPR015813">
    <property type="entry name" value="Pyrv/PenolPyrv_kinase-like_dom"/>
</dbReference>
<name>A0ABT5RLW8_9PSED</name>
<dbReference type="InterPro" id="IPR011206">
    <property type="entry name" value="Citrate_lyase_beta/mcl1/mcl2"/>
</dbReference>
<dbReference type="RefSeq" id="WP_274129104.1">
    <property type="nucleotide sequence ID" value="NZ_JANCLL010000037.1"/>
</dbReference>
<reference evidence="5" key="1">
    <citation type="submission" date="2022-07" db="EMBL/GenBank/DDBJ databases">
        <title>Draft genome of Pseudomonas carnis strain LP isolated from cheese.</title>
        <authorList>
            <person name="Wolfe B.E."/>
        </authorList>
    </citation>
    <scope>NUCLEOTIDE SEQUENCE</scope>
    <source>
        <strain evidence="5">LP</strain>
    </source>
</reference>
<organism evidence="5 6">
    <name type="scientific">Pseudomonas carnis</name>
    <dbReference type="NCBI Taxonomy" id="2487355"/>
    <lineage>
        <taxon>Bacteria</taxon>
        <taxon>Pseudomonadati</taxon>
        <taxon>Pseudomonadota</taxon>
        <taxon>Gammaproteobacteria</taxon>
        <taxon>Pseudomonadales</taxon>
        <taxon>Pseudomonadaceae</taxon>
        <taxon>Pseudomonas</taxon>
    </lineage>
</organism>
<evidence type="ECO:0000259" key="4">
    <source>
        <dbReference type="Pfam" id="PF03328"/>
    </source>
</evidence>
<accession>A0ABT5RLW8</accession>
<comment type="cofactor">
    <cofactor evidence="1">
        <name>Mg(2+)</name>
        <dbReference type="ChEBI" id="CHEBI:18420"/>
    </cofactor>
</comment>
<keyword evidence="3" id="KW-0460">Magnesium</keyword>